<dbReference type="AlphaFoldDB" id="A0A6I5RL62"/>
<proteinExistence type="inferred from homology"/>
<dbReference type="Pfam" id="PF13444">
    <property type="entry name" value="Acetyltransf_5"/>
    <property type="match status" value="1"/>
</dbReference>
<keyword evidence="12" id="KW-1185">Reference proteome</keyword>
<dbReference type="EC" id="2.3.2.30" evidence="7"/>
<dbReference type="InterPro" id="IPR016181">
    <property type="entry name" value="Acyl_CoA_acyltransferase"/>
</dbReference>
<dbReference type="GO" id="GO:0006629">
    <property type="term" value="P:lipid metabolic process"/>
    <property type="evidence" value="ECO:0007669"/>
    <property type="project" value="UniProtKB-KW"/>
</dbReference>
<comment type="function">
    <text evidence="9">Catalyzes the first step in the biosynthesis of ornithine lipids, which are phosphorus-free membrane lipids. Catalyzes the 3-hydroxyacyl-acyl carrier protein-dependent acylation of ornithine to form lyso-ornithine lipid (LOL).</text>
</comment>
<evidence type="ECO:0000256" key="1">
    <source>
        <dbReference type="ARBA" id="ARBA00005189"/>
    </source>
</evidence>
<gene>
    <name evidence="11" type="ORF">G3O07_00490</name>
</gene>
<evidence type="ECO:0000256" key="6">
    <source>
        <dbReference type="ARBA" id="ARBA00038095"/>
    </source>
</evidence>
<evidence type="ECO:0000256" key="8">
    <source>
        <dbReference type="ARBA" id="ARBA00039866"/>
    </source>
</evidence>
<dbReference type="InterPro" id="IPR052351">
    <property type="entry name" value="Ornithine_N-alpha-AT"/>
</dbReference>
<dbReference type="EMBL" id="JAAHBT010000003">
    <property type="protein sequence ID" value="NES08553.1"/>
    <property type="molecule type" value="Genomic_DNA"/>
</dbReference>
<reference evidence="11 12" key="1">
    <citation type="submission" date="2020-02" db="EMBL/GenBank/DDBJ databases">
        <title>Broccoli isolated Pseudomonas sp.</title>
        <authorList>
            <person name="Fujikawa T."/>
            <person name="Sawada H."/>
        </authorList>
    </citation>
    <scope>NUCLEOTIDE SEQUENCE [LARGE SCALE GENOMIC DNA]</scope>
    <source>
        <strain evidence="11 12">JCM 32154</strain>
    </source>
</reference>
<accession>A0A6I5RL62</accession>
<evidence type="ECO:0000256" key="10">
    <source>
        <dbReference type="ARBA" id="ARBA00047785"/>
    </source>
</evidence>
<comment type="catalytic activity">
    <reaction evidence="10">
        <text>a (3R)-hydroxyacyl-[ACP] + L-ornithine = a lyso-ornithine lipid + holo-[ACP] + H(+)</text>
        <dbReference type="Rhea" id="RHEA:20633"/>
        <dbReference type="Rhea" id="RHEA-COMP:9685"/>
        <dbReference type="Rhea" id="RHEA-COMP:9945"/>
        <dbReference type="ChEBI" id="CHEBI:15378"/>
        <dbReference type="ChEBI" id="CHEBI:46911"/>
        <dbReference type="ChEBI" id="CHEBI:64479"/>
        <dbReference type="ChEBI" id="CHEBI:78827"/>
        <dbReference type="ChEBI" id="CHEBI:138482"/>
        <dbReference type="EC" id="2.3.2.30"/>
    </reaction>
    <physiologicalReaction direction="left-to-right" evidence="10">
        <dbReference type="Rhea" id="RHEA:20634"/>
    </physiologicalReaction>
</comment>
<dbReference type="PANTHER" id="PTHR37323">
    <property type="entry name" value="GCN5-RELATED N-ACETYLTRANSFERASE"/>
    <property type="match status" value="1"/>
</dbReference>
<evidence type="ECO:0000256" key="4">
    <source>
        <dbReference type="ARBA" id="ARBA00023098"/>
    </source>
</evidence>
<keyword evidence="4" id="KW-0443">Lipid metabolism</keyword>
<sequence length="251" mass="28180">MTQNARSGDNSTERRLQAERLVGQEALQEAQALRFNVFSREFKARLNGAEHGLDRDDYDPHCQHIGVRDLTSGRLVATTRLLDHQAARTLGRFYSEEEFSLHGLGHLHGPILELGRTCVDPAYRNGGTIAVLWSELAEVLNEGQYSYLMGCASIPMQDGGVQAHAIMQRLRERYLCTEHLRAEPKTPLPNLALPGNVIAEMPPLLKAYMRLGAKICGEPCWDEAFQVADVFILLKRDDLCPRYARHFKAAV</sequence>
<name>A0A6I5RL62_9PSED</name>
<evidence type="ECO:0000313" key="12">
    <source>
        <dbReference type="Proteomes" id="UP000471751"/>
    </source>
</evidence>
<dbReference type="Gene3D" id="3.40.630.30">
    <property type="match status" value="1"/>
</dbReference>
<evidence type="ECO:0000256" key="3">
    <source>
        <dbReference type="ARBA" id="ARBA00022679"/>
    </source>
</evidence>
<dbReference type="GO" id="GO:0043810">
    <property type="term" value="F:ornithine-acyl [acyl carrier protein] N-acyltransferase activity"/>
    <property type="evidence" value="ECO:0007669"/>
    <property type="project" value="UniProtKB-EC"/>
</dbReference>
<dbReference type="SUPFAM" id="SSF55729">
    <property type="entry name" value="Acyl-CoA N-acyltransferases (Nat)"/>
    <property type="match status" value="1"/>
</dbReference>
<dbReference type="Proteomes" id="UP000471751">
    <property type="component" value="Unassembled WGS sequence"/>
</dbReference>
<protein>
    <recommendedName>
        <fullName evidence="8">L-ornithine N(alpha)-acyltransferase</fullName>
        <ecNumber evidence="7">2.3.2.30</ecNumber>
    </recommendedName>
</protein>
<evidence type="ECO:0000256" key="7">
    <source>
        <dbReference type="ARBA" id="ARBA00039058"/>
    </source>
</evidence>
<evidence type="ECO:0000313" key="11">
    <source>
        <dbReference type="EMBL" id="NES08553.1"/>
    </source>
</evidence>
<keyword evidence="3 11" id="KW-0808">Transferase</keyword>
<evidence type="ECO:0000256" key="2">
    <source>
        <dbReference type="ARBA" id="ARBA00022516"/>
    </source>
</evidence>
<comment type="pathway">
    <text evidence="1">Lipid metabolism.</text>
</comment>
<comment type="similarity">
    <text evidence="6">Belongs to the acetyltransferase family. OlsB subfamily.</text>
</comment>
<dbReference type="PANTHER" id="PTHR37323:SF1">
    <property type="entry name" value="L-ORNITHINE N(ALPHA)-ACYLTRANSFERASE"/>
    <property type="match status" value="1"/>
</dbReference>
<evidence type="ECO:0000256" key="9">
    <source>
        <dbReference type="ARBA" id="ARBA00045724"/>
    </source>
</evidence>
<dbReference type="RefSeq" id="WP_163931357.1">
    <property type="nucleotide sequence ID" value="NZ_BMQU01000036.1"/>
</dbReference>
<keyword evidence="5" id="KW-0012">Acyltransferase</keyword>
<keyword evidence="2" id="KW-0444">Lipid biosynthesis</keyword>
<comment type="caution">
    <text evidence="11">The sequence shown here is derived from an EMBL/GenBank/DDBJ whole genome shotgun (WGS) entry which is preliminary data.</text>
</comment>
<evidence type="ECO:0000256" key="5">
    <source>
        <dbReference type="ARBA" id="ARBA00023315"/>
    </source>
</evidence>
<organism evidence="11 12">
    <name type="scientific">Pseudomonas laurentiana</name>
    <dbReference type="NCBI Taxonomy" id="2364649"/>
    <lineage>
        <taxon>Bacteria</taxon>
        <taxon>Pseudomonadati</taxon>
        <taxon>Pseudomonadota</taxon>
        <taxon>Gammaproteobacteria</taxon>
        <taxon>Pseudomonadales</taxon>
        <taxon>Pseudomonadaceae</taxon>
        <taxon>Pseudomonas</taxon>
    </lineage>
</organism>